<sequence length="694" mass="71956">MSNLFRLRTLRQPALLAALAVGLSACGGDSNSRRPDVQLPAYRLQLLHFADVDGGGTAALENVAEFSALVSHFRSLAPANTLLVSSGDNYIPGPIYQAGRETSLAGVLGKPGVGRGDVALLNALGVQASAVGNHDLDGGTAEFAGIISPDGDWDGADFPWLSANLDFSTDGSLAPLVATDGQSVTNNPGKLAGSATVMVNGERIGLVGAVTPTLASITSTGGITISPSPVNPDTDAMLEELAAAIQPAVDALTDDGINKIILLAHMQQISVEKGLAPLLSDVDIIVAGGSNTLLATSMDALHPGDTAADTYPLGFTSATGEPVLVVNTNGDYTYLGRLVVDFDENGELLTNSVVPGVSGAWATLETVISQLGASPIDDVEEVADALRDVLSDKEGNVAGFTDVFLEGRRNFVRSQETNLGNLTADANLWYARQADATAAISLKNGGGIRAAIGQIIAPPGSTDESEVELLPPQENEFKPAGAVSQLDIETSLAFNNAVSLVTVTAAELHDLMEYAVSGANPGATPGYFPQIGGMRFSFDPTATARTGDDTNQGAATNGERIQTLVVDGDVVVANGTLQGDPARSFRMATLQYLVRCIADSGGNIENATCGDNYPFKNLTAPDRRDLASTVDFPGTAYDPGLSDFSVSGGEQDALAEYLLAQHADAENAFTLAETPAEQDERIQNLSQRNDTLAP</sequence>
<dbReference type="PANTHER" id="PTHR11575:SF24">
    <property type="entry name" value="5'-NUCLEOTIDASE"/>
    <property type="match status" value="1"/>
</dbReference>
<dbReference type="EMBL" id="CP004387">
    <property type="protein sequence ID" value="AJD47973.1"/>
    <property type="molecule type" value="Genomic_DNA"/>
</dbReference>
<dbReference type="InterPro" id="IPR036907">
    <property type="entry name" value="5'-Nucleotdase_C_sf"/>
</dbReference>
<proteinExistence type="predicted"/>
<dbReference type="RefSeq" id="WP_008735757.1">
    <property type="nucleotide sequence ID" value="NZ_CP004387.1"/>
</dbReference>
<evidence type="ECO:0000313" key="4">
    <source>
        <dbReference type="EMBL" id="AJD47973.1"/>
    </source>
</evidence>
<dbReference type="STRING" id="391936.S7S_07785"/>
<dbReference type="Gene3D" id="3.90.780.10">
    <property type="entry name" value="5'-Nucleotidase, C-terminal domain"/>
    <property type="match status" value="1"/>
</dbReference>
<dbReference type="Gene3D" id="3.60.21.10">
    <property type="match status" value="1"/>
</dbReference>
<keyword evidence="5" id="KW-1185">Reference proteome</keyword>
<feature type="chain" id="PRO_5002111284" evidence="2">
    <location>
        <begin position="28"/>
        <end position="694"/>
    </location>
</feature>
<feature type="domain" description="5'-Nucleotidase C-terminal" evidence="3">
    <location>
        <begin position="398"/>
        <end position="593"/>
    </location>
</feature>
<gene>
    <name evidence="4" type="ORF">S7S_07785</name>
</gene>
<dbReference type="AlphaFoldDB" id="A0A0B4XND9"/>
<dbReference type="GO" id="GO:0009166">
    <property type="term" value="P:nucleotide catabolic process"/>
    <property type="evidence" value="ECO:0007669"/>
    <property type="project" value="InterPro"/>
</dbReference>
<reference evidence="4 5" key="1">
    <citation type="journal article" date="2012" name="J. Bacteriol.">
        <title>Genome sequence of an alkane-degrading bacterium, Alcanivorax pacificus type strain W11-5, isolated from deep sea sediment.</title>
        <authorList>
            <person name="Lai Q."/>
            <person name="Shao Z."/>
        </authorList>
    </citation>
    <scope>NUCLEOTIDE SEQUENCE [LARGE SCALE GENOMIC DNA]</scope>
    <source>
        <strain evidence="4 5">W11-5</strain>
    </source>
</reference>
<dbReference type="InterPro" id="IPR006179">
    <property type="entry name" value="5_nucleotidase/apyrase"/>
</dbReference>
<evidence type="ECO:0000256" key="1">
    <source>
        <dbReference type="SAM" id="MobiDB-lite"/>
    </source>
</evidence>
<evidence type="ECO:0000313" key="5">
    <source>
        <dbReference type="Proteomes" id="UP000006764"/>
    </source>
</evidence>
<dbReference type="SUPFAM" id="SSF55816">
    <property type="entry name" value="5'-nucleotidase (syn. UDP-sugar hydrolase), C-terminal domain"/>
    <property type="match status" value="1"/>
</dbReference>
<evidence type="ECO:0000259" key="3">
    <source>
        <dbReference type="Pfam" id="PF02872"/>
    </source>
</evidence>
<dbReference type="PROSITE" id="PS51257">
    <property type="entry name" value="PROKAR_LIPOPROTEIN"/>
    <property type="match status" value="1"/>
</dbReference>
<protein>
    <submittedName>
        <fullName evidence="4">5'-Nucleotidase domain-containing protein</fullName>
    </submittedName>
</protein>
<dbReference type="OrthoDB" id="9803927at2"/>
<name>A0A0B4XND9_9GAMM</name>
<feature type="region of interest" description="Disordered" evidence="1">
    <location>
        <begin position="673"/>
        <end position="694"/>
    </location>
</feature>
<dbReference type="PANTHER" id="PTHR11575">
    <property type="entry name" value="5'-NUCLEOTIDASE-RELATED"/>
    <property type="match status" value="1"/>
</dbReference>
<dbReference type="SUPFAM" id="SSF56300">
    <property type="entry name" value="Metallo-dependent phosphatases"/>
    <property type="match status" value="1"/>
</dbReference>
<dbReference type="Proteomes" id="UP000006764">
    <property type="component" value="Chromosome"/>
</dbReference>
<dbReference type="InterPro" id="IPR029052">
    <property type="entry name" value="Metallo-depent_PP-like"/>
</dbReference>
<dbReference type="Pfam" id="PF02872">
    <property type="entry name" value="5_nucleotid_C"/>
    <property type="match status" value="1"/>
</dbReference>
<dbReference type="InterPro" id="IPR008334">
    <property type="entry name" value="5'-Nucleotdase_C"/>
</dbReference>
<dbReference type="HOGENOM" id="CLU_005854_3_1_6"/>
<dbReference type="GO" id="GO:0008253">
    <property type="term" value="F:5'-nucleotidase activity"/>
    <property type="evidence" value="ECO:0007669"/>
    <property type="project" value="TreeGrafter"/>
</dbReference>
<dbReference type="KEGG" id="apac:S7S_07785"/>
<dbReference type="GO" id="GO:0008768">
    <property type="term" value="F:UDP-sugar diphosphatase activity"/>
    <property type="evidence" value="ECO:0007669"/>
    <property type="project" value="TreeGrafter"/>
</dbReference>
<evidence type="ECO:0000256" key="2">
    <source>
        <dbReference type="SAM" id="SignalP"/>
    </source>
</evidence>
<accession>A0A0B4XND9</accession>
<keyword evidence="2" id="KW-0732">Signal</keyword>
<organism evidence="4 5">
    <name type="scientific">Isoalcanivorax pacificus W11-5</name>
    <dbReference type="NCBI Taxonomy" id="391936"/>
    <lineage>
        <taxon>Bacteria</taxon>
        <taxon>Pseudomonadati</taxon>
        <taxon>Pseudomonadota</taxon>
        <taxon>Gammaproteobacteria</taxon>
        <taxon>Oceanospirillales</taxon>
        <taxon>Alcanivoracaceae</taxon>
        <taxon>Isoalcanivorax</taxon>
    </lineage>
</organism>
<dbReference type="GO" id="GO:0030288">
    <property type="term" value="C:outer membrane-bounded periplasmic space"/>
    <property type="evidence" value="ECO:0007669"/>
    <property type="project" value="TreeGrafter"/>
</dbReference>
<feature type="signal peptide" evidence="2">
    <location>
        <begin position="1"/>
        <end position="27"/>
    </location>
</feature>
<feature type="compositionally biased region" description="Polar residues" evidence="1">
    <location>
        <begin position="683"/>
        <end position="694"/>
    </location>
</feature>